<gene>
    <name evidence="1" type="ORF">HNQ99_003341</name>
</gene>
<organism evidence="1 2">
    <name type="scientific">Rhizorhapis suberifaciens</name>
    <name type="common">corky root of lettuce</name>
    <dbReference type="NCBI Taxonomy" id="13656"/>
    <lineage>
        <taxon>Bacteria</taxon>
        <taxon>Pseudomonadati</taxon>
        <taxon>Pseudomonadota</taxon>
        <taxon>Alphaproteobacteria</taxon>
        <taxon>Sphingomonadales</taxon>
        <taxon>Sphingomonadaceae</taxon>
        <taxon>Rhizorhapis</taxon>
    </lineage>
</organism>
<dbReference type="Proteomes" id="UP000575068">
    <property type="component" value="Unassembled WGS sequence"/>
</dbReference>
<protein>
    <submittedName>
        <fullName evidence="1">Uncharacterized protein</fullName>
    </submittedName>
</protein>
<keyword evidence="2" id="KW-1185">Reference proteome</keyword>
<dbReference type="AlphaFoldDB" id="A0A840HYD5"/>
<proteinExistence type="predicted"/>
<reference evidence="1 2" key="1">
    <citation type="submission" date="2020-08" db="EMBL/GenBank/DDBJ databases">
        <title>Genomic Encyclopedia of Type Strains, Phase IV (KMG-IV): sequencing the most valuable type-strain genomes for metagenomic binning, comparative biology and taxonomic classification.</title>
        <authorList>
            <person name="Goeker M."/>
        </authorList>
    </citation>
    <scope>NUCLEOTIDE SEQUENCE [LARGE SCALE GENOMIC DNA]</scope>
    <source>
        <strain evidence="1 2">DSM 7465</strain>
    </source>
</reference>
<accession>A0A840HYD5</accession>
<evidence type="ECO:0000313" key="1">
    <source>
        <dbReference type="EMBL" id="MBB4643003.1"/>
    </source>
</evidence>
<dbReference type="EMBL" id="JACHOV010000024">
    <property type="protein sequence ID" value="MBB4643003.1"/>
    <property type="molecule type" value="Genomic_DNA"/>
</dbReference>
<sequence>MATASLRDIRHFIGGQAVASASGRFGDLFDPNIGRAREKR</sequence>
<dbReference type="RefSeq" id="WP_281376855.1">
    <property type="nucleotide sequence ID" value="NZ_JACHOV010000024.1"/>
</dbReference>
<comment type="caution">
    <text evidence="1">The sequence shown here is derived from an EMBL/GenBank/DDBJ whole genome shotgun (WGS) entry which is preliminary data.</text>
</comment>
<name>A0A840HYD5_9SPHN</name>
<evidence type="ECO:0000313" key="2">
    <source>
        <dbReference type="Proteomes" id="UP000575068"/>
    </source>
</evidence>